<dbReference type="GO" id="GO:0006508">
    <property type="term" value="P:proteolysis"/>
    <property type="evidence" value="ECO:0007669"/>
    <property type="project" value="UniProtKB-KW"/>
</dbReference>
<evidence type="ECO:0000259" key="9">
    <source>
        <dbReference type="Pfam" id="PF02897"/>
    </source>
</evidence>
<feature type="domain" description="Peptidase S9 prolyl oligopeptidase catalytic" evidence="8">
    <location>
        <begin position="566"/>
        <end position="775"/>
    </location>
</feature>
<dbReference type="PRINTS" id="PR00862">
    <property type="entry name" value="PROLIGOPTASE"/>
</dbReference>
<comment type="similarity">
    <text evidence="2 7">Belongs to the peptidase S9A family.</text>
</comment>
<comment type="catalytic activity">
    <reaction evidence="1">
        <text>Hydrolysis of Pro-|-Xaa &gt;&gt; Ala-|-Xaa in oligopeptides.</text>
        <dbReference type="EC" id="3.4.21.26"/>
    </reaction>
</comment>
<sequence length="782" mass="89195">MMRIVSQCNIRRLTCFRRYFQFSPDLSPNSSRIHIKLPNLQNPFLTESSIFSTRSATTRSLSNSLSTMVSGAKFEYPEARKDETIFDDYHGTKVPDVYRWLEDPDAPETQAYVEEQNKISRPYLDGCDEWQKINKKLTKLWNYPKYYVPARHGDRYFFYKNTGLQNQNVLYEQTTLDAEPTVFLDPNTLSADGTIALTQASFSDDGKYFAYGLSESGSDWIKIRVRNVETKEDYPETLNKVKFSSIAWTKDNKGFFYGMYPDQTGKTDGSETKSNENQKLFYHVVGDPQEKDVLVAEFPEEPNWRIMGEVSDCGKYIILSVVKDCRDNIVFYANLEDSKNGITGKLDIHPVVKKFEADYEFIANNGTRAVFRTNKDAPNYRLIVIDLASPAEENWQTLVKEHETDVLDWTTCAHQDKLILGYIHDVKSVMQIHSLETGEFIRSLPLDIGAVDRISADRKYSEIFYNFVSFLIPGSIHKFDMTDLDSEPQLIREVKLNLDGFDKDKYVVDQVFYESTDNTKIPMFIIRKKLDGPLKPRPCLLYGYGGFNISLQPCFSLTGLMFIDTFDGVLAFPNIRGGGEYGEKWHNAGRLLNKQNVFEDFQSAAKFLIDNSYTAKNKLVIQGGSNGGLLVGACINQRPDLFGAAVAQVGVMDMLRFHKFTIGHAWCSDYGNPSEEQHFKNLYKYSPLHNVHTPQNEKEEYPATLILTADHDDRVSPLHSLKFVAALHDAVRKSTYQKNPILLRVYSKAGHGAGKPTTKKIEEATDILTFCFKSLDVDVVNL</sequence>
<dbReference type="GO" id="GO:0004252">
    <property type="term" value="F:serine-type endopeptidase activity"/>
    <property type="evidence" value="ECO:0007669"/>
    <property type="project" value="UniProtKB-UniRule"/>
</dbReference>
<dbReference type="InterPro" id="IPR051167">
    <property type="entry name" value="Prolyl_oligopep/macrocyclase"/>
</dbReference>
<evidence type="ECO:0000256" key="7">
    <source>
        <dbReference type="RuleBase" id="RU368024"/>
    </source>
</evidence>
<dbReference type="GO" id="GO:0005829">
    <property type="term" value="C:cytosol"/>
    <property type="evidence" value="ECO:0007669"/>
    <property type="project" value="TreeGrafter"/>
</dbReference>
<dbReference type="SUPFAM" id="SSF50993">
    <property type="entry name" value="Peptidase/esterase 'gauge' domain"/>
    <property type="match status" value="1"/>
</dbReference>
<dbReference type="PANTHER" id="PTHR42881">
    <property type="entry name" value="PROLYL ENDOPEPTIDASE"/>
    <property type="match status" value="1"/>
</dbReference>
<evidence type="ECO:0000256" key="4">
    <source>
        <dbReference type="ARBA" id="ARBA00022670"/>
    </source>
</evidence>
<dbReference type="EMBL" id="LR899011">
    <property type="protein sequence ID" value="CAD7086305.1"/>
    <property type="molecule type" value="Genomic_DNA"/>
</dbReference>
<protein>
    <recommendedName>
        <fullName evidence="3 7">Prolyl endopeptidase</fullName>
        <ecNumber evidence="7">3.4.21.-</ecNumber>
    </recommendedName>
</protein>
<feature type="domain" description="Peptidase S9A N-terminal" evidence="9">
    <location>
        <begin position="77"/>
        <end position="486"/>
    </location>
</feature>
<dbReference type="FunFam" id="2.130.10.120:FF:000001">
    <property type="entry name" value="Prolyl endopeptidase"/>
    <property type="match status" value="1"/>
</dbReference>
<dbReference type="FunCoup" id="A0A7R8UTE5">
    <property type="interactions" value="1278"/>
</dbReference>
<evidence type="ECO:0000256" key="1">
    <source>
        <dbReference type="ARBA" id="ARBA00001070"/>
    </source>
</evidence>
<dbReference type="InterPro" id="IPR002471">
    <property type="entry name" value="Pept_S9_AS"/>
</dbReference>
<dbReference type="InterPro" id="IPR023302">
    <property type="entry name" value="Pept_S9A_N"/>
</dbReference>
<keyword evidence="6 7" id="KW-0720">Serine protease</keyword>
<dbReference type="EC" id="3.4.21.-" evidence="7"/>
<organism evidence="10 11">
    <name type="scientific">Hermetia illucens</name>
    <name type="common">Black soldier fly</name>
    <dbReference type="NCBI Taxonomy" id="343691"/>
    <lineage>
        <taxon>Eukaryota</taxon>
        <taxon>Metazoa</taxon>
        <taxon>Ecdysozoa</taxon>
        <taxon>Arthropoda</taxon>
        <taxon>Hexapoda</taxon>
        <taxon>Insecta</taxon>
        <taxon>Pterygota</taxon>
        <taxon>Neoptera</taxon>
        <taxon>Endopterygota</taxon>
        <taxon>Diptera</taxon>
        <taxon>Brachycera</taxon>
        <taxon>Stratiomyomorpha</taxon>
        <taxon>Stratiomyidae</taxon>
        <taxon>Hermetiinae</taxon>
        <taxon>Hermetia</taxon>
    </lineage>
</organism>
<dbReference type="Gene3D" id="3.40.50.1820">
    <property type="entry name" value="alpha/beta hydrolase"/>
    <property type="match status" value="1"/>
</dbReference>
<name>A0A7R8UTE5_HERIL</name>
<dbReference type="FunFam" id="3.40.50.1820:FF:000005">
    <property type="entry name" value="Prolyl endopeptidase"/>
    <property type="match status" value="1"/>
</dbReference>
<dbReference type="InterPro" id="IPR001375">
    <property type="entry name" value="Peptidase_S9_cat"/>
</dbReference>
<dbReference type="AlphaFoldDB" id="A0A7R8UTE5"/>
<dbReference type="Proteomes" id="UP000594454">
    <property type="component" value="Chromosome 3"/>
</dbReference>
<accession>A0A7R8UTE5</accession>
<evidence type="ECO:0000313" key="10">
    <source>
        <dbReference type="EMBL" id="CAD7086305.1"/>
    </source>
</evidence>
<dbReference type="InterPro" id="IPR002470">
    <property type="entry name" value="Peptidase_S9A"/>
</dbReference>
<dbReference type="InParanoid" id="A0A7R8UTE5"/>
<evidence type="ECO:0000256" key="3">
    <source>
        <dbReference type="ARBA" id="ARBA00016310"/>
    </source>
</evidence>
<dbReference type="PROSITE" id="PS00708">
    <property type="entry name" value="PRO_ENDOPEP_SER"/>
    <property type="match status" value="1"/>
</dbReference>
<keyword evidence="5 7" id="KW-0378">Hydrolase</keyword>
<dbReference type="GO" id="GO:0070012">
    <property type="term" value="F:oligopeptidase activity"/>
    <property type="evidence" value="ECO:0007669"/>
    <property type="project" value="TreeGrafter"/>
</dbReference>
<dbReference type="Pfam" id="PF00326">
    <property type="entry name" value="Peptidase_S9"/>
    <property type="match status" value="1"/>
</dbReference>
<dbReference type="PANTHER" id="PTHR42881:SF2">
    <property type="entry name" value="PROLYL ENDOPEPTIDASE"/>
    <property type="match status" value="1"/>
</dbReference>
<dbReference type="OMA" id="LDPWFSH"/>
<gene>
    <name evidence="10" type="ORF">HERILL_LOCUS9087</name>
</gene>
<dbReference type="Pfam" id="PF02897">
    <property type="entry name" value="Peptidase_S9_N"/>
    <property type="match status" value="1"/>
</dbReference>
<keyword evidence="4 7" id="KW-0645">Protease</keyword>
<evidence type="ECO:0000256" key="2">
    <source>
        <dbReference type="ARBA" id="ARBA00005228"/>
    </source>
</evidence>
<keyword evidence="11" id="KW-1185">Reference proteome</keyword>
<proteinExistence type="inferred from homology"/>
<evidence type="ECO:0000256" key="6">
    <source>
        <dbReference type="ARBA" id="ARBA00022825"/>
    </source>
</evidence>
<evidence type="ECO:0000256" key="5">
    <source>
        <dbReference type="ARBA" id="ARBA00022801"/>
    </source>
</evidence>
<evidence type="ECO:0000313" key="11">
    <source>
        <dbReference type="Proteomes" id="UP000594454"/>
    </source>
</evidence>
<dbReference type="SUPFAM" id="SSF53474">
    <property type="entry name" value="alpha/beta-Hydrolases"/>
    <property type="match status" value="1"/>
</dbReference>
<dbReference type="InterPro" id="IPR029058">
    <property type="entry name" value="AB_hydrolase_fold"/>
</dbReference>
<dbReference type="Gene3D" id="2.130.10.120">
    <property type="entry name" value="Prolyl oligopeptidase, N-terminal domain"/>
    <property type="match status" value="1"/>
</dbReference>
<dbReference type="OrthoDB" id="248387at2759"/>
<evidence type="ECO:0000259" key="8">
    <source>
        <dbReference type="Pfam" id="PF00326"/>
    </source>
</evidence>
<reference evidence="10 11" key="1">
    <citation type="submission" date="2020-11" db="EMBL/GenBank/DDBJ databases">
        <authorList>
            <person name="Wallbank WR R."/>
            <person name="Pardo Diaz C."/>
            <person name="Kozak K."/>
            <person name="Martin S."/>
            <person name="Jiggins C."/>
            <person name="Moest M."/>
            <person name="Warren A I."/>
            <person name="Generalovic N T."/>
            <person name="Byers J.R.P. K."/>
            <person name="Montejo-Kovacevich G."/>
            <person name="Yen C E."/>
        </authorList>
    </citation>
    <scope>NUCLEOTIDE SEQUENCE [LARGE SCALE GENOMIC DNA]</scope>
</reference>